<dbReference type="InterPro" id="IPR008920">
    <property type="entry name" value="TF_FadR/GntR_C"/>
</dbReference>
<dbReference type="InterPro" id="IPR036390">
    <property type="entry name" value="WH_DNA-bd_sf"/>
</dbReference>
<dbReference type="SUPFAM" id="SSF46785">
    <property type="entry name" value="Winged helix' DNA-binding domain"/>
    <property type="match status" value="1"/>
</dbReference>
<dbReference type="RefSeq" id="WP_134761645.1">
    <property type="nucleotide sequence ID" value="NZ_SOZD01000002.1"/>
</dbReference>
<gene>
    <name evidence="5" type="ORF">E3C22_09005</name>
</gene>
<dbReference type="CDD" id="cd07377">
    <property type="entry name" value="WHTH_GntR"/>
    <property type="match status" value="1"/>
</dbReference>
<evidence type="ECO:0000256" key="1">
    <source>
        <dbReference type="ARBA" id="ARBA00023015"/>
    </source>
</evidence>
<evidence type="ECO:0000313" key="6">
    <source>
        <dbReference type="Proteomes" id="UP000298179"/>
    </source>
</evidence>
<dbReference type="GO" id="GO:0003700">
    <property type="term" value="F:DNA-binding transcription factor activity"/>
    <property type="evidence" value="ECO:0007669"/>
    <property type="project" value="InterPro"/>
</dbReference>
<dbReference type="InterPro" id="IPR036388">
    <property type="entry name" value="WH-like_DNA-bd_sf"/>
</dbReference>
<comment type="caution">
    <text evidence="5">The sequence shown here is derived from an EMBL/GenBank/DDBJ whole genome shotgun (WGS) entry which is preliminary data.</text>
</comment>
<name>A0A4Y8RRZ7_9HYPH</name>
<evidence type="ECO:0000313" key="5">
    <source>
        <dbReference type="EMBL" id="TFF25477.1"/>
    </source>
</evidence>
<dbReference type="SMART" id="SM00345">
    <property type="entry name" value="HTH_GNTR"/>
    <property type="match status" value="1"/>
</dbReference>
<accession>A0A4Y8RRZ7</accession>
<dbReference type="EMBL" id="SOZD01000002">
    <property type="protein sequence ID" value="TFF25477.1"/>
    <property type="molecule type" value="Genomic_DNA"/>
</dbReference>
<dbReference type="SMART" id="SM00895">
    <property type="entry name" value="FCD"/>
    <property type="match status" value="1"/>
</dbReference>
<reference evidence="5 6" key="1">
    <citation type="submission" date="2019-03" db="EMBL/GenBank/DDBJ databases">
        <title>Jiella endophytica sp. nov., a novel endophytic bacterium isolated from root of Ficus microcarpa Linn. f.</title>
        <authorList>
            <person name="Tuo L."/>
        </authorList>
    </citation>
    <scope>NUCLEOTIDE SEQUENCE [LARGE SCALE GENOMIC DNA]</scope>
    <source>
        <strain evidence="5 6">CBS5Q-3</strain>
    </source>
</reference>
<dbReference type="Proteomes" id="UP000298179">
    <property type="component" value="Unassembled WGS sequence"/>
</dbReference>
<dbReference type="GO" id="GO:0003677">
    <property type="term" value="F:DNA binding"/>
    <property type="evidence" value="ECO:0007669"/>
    <property type="project" value="UniProtKB-KW"/>
</dbReference>
<dbReference type="SUPFAM" id="SSF48008">
    <property type="entry name" value="GntR ligand-binding domain-like"/>
    <property type="match status" value="1"/>
</dbReference>
<dbReference type="PANTHER" id="PTHR43537">
    <property type="entry name" value="TRANSCRIPTIONAL REGULATOR, GNTR FAMILY"/>
    <property type="match status" value="1"/>
</dbReference>
<evidence type="ECO:0000256" key="2">
    <source>
        <dbReference type="ARBA" id="ARBA00023125"/>
    </source>
</evidence>
<keyword evidence="2" id="KW-0238">DNA-binding</keyword>
<keyword evidence="1" id="KW-0805">Transcription regulation</keyword>
<dbReference type="InterPro" id="IPR000524">
    <property type="entry name" value="Tscrpt_reg_HTH_GntR"/>
</dbReference>
<evidence type="ECO:0000259" key="4">
    <source>
        <dbReference type="PROSITE" id="PS50949"/>
    </source>
</evidence>
<dbReference type="Gene3D" id="1.10.10.10">
    <property type="entry name" value="Winged helix-like DNA-binding domain superfamily/Winged helix DNA-binding domain"/>
    <property type="match status" value="1"/>
</dbReference>
<dbReference type="PROSITE" id="PS50949">
    <property type="entry name" value="HTH_GNTR"/>
    <property type="match status" value="1"/>
</dbReference>
<feature type="domain" description="HTH gntR-type" evidence="4">
    <location>
        <begin position="5"/>
        <end position="72"/>
    </location>
</feature>
<dbReference type="Pfam" id="PF00392">
    <property type="entry name" value="GntR"/>
    <property type="match status" value="1"/>
</dbReference>
<sequence length="220" mass="24278">MANEISRGEVAYQKLKAAIKDGSIRPGTRLREAEIAERFKVSRTPARDAIRRLEAERLISFVPRHGAVVSKLDHQETMELYDLREVLEGTAAAFAARHASEAEIEELRELVGSEEAIAASPQKLADLNRLFHSVLYRAAHNRYLERALIALRDSMALLGGTSLTVPGRYESAHEEHCAIIAAIAGRDAAAADAAARTHIRSAQRARLKMMREDMLAEAAD</sequence>
<keyword evidence="3" id="KW-0804">Transcription</keyword>
<dbReference type="Pfam" id="PF07729">
    <property type="entry name" value="FCD"/>
    <property type="match status" value="1"/>
</dbReference>
<organism evidence="5 6">
    <name type="scientific">Jiella endophytica</name>
    <dbReference type="NCBI Taxonomy" id="2558362"/>
    <lineage>
        <taxon>Bacteria</taxon>
        <taxon>Pseudomonadati</taxon>
        <taxon>Pseudomonadota</taxon>
        <taxon>Alphaproteobacteria</taxon>
        <taxon>Hyphomicrobiales</taxon>
        <taxon>Aurantimonadaceae</taxon>
        <taxon>Jiella</taxon>
    </lineage>
</organism>
<keyword evidence="6" id="KW-1185">Reference proteome</keyword>
<dbReference type="OrthoDB" id="9812290at2"/>
<proteinExistence type="predicted"/>
<dbReference type="InterPro" id="IPR011711">
    <property type="entry name" value="GntR_C"/>
</dbReference>
<protein>
    <submittedName>
        <fullName evidence="5">GntR family transcriptional regulator</fullName>
    </submittedName>
</protein>
<dbReference type="Gene3D" id="1.20.120.530">
    <property type="entry name" value="GntR ligand-binding domain-like"/>
    <property type="match status" value="1"/>
</dbReference>
<dbReference type="AlphaFoldDB" id="A0A4Y8RRZ7"/>
<evidence type="ECO:0000256" key="3">
    <source>
        <dbReference type="ARBA" id="ARBA00023163"/>
    </source>
</evidence>
<dbReference type="PANTHER" id="PTHR43537:SF49">
    <property type="entry name" value="TRANSCRIPTIONAL REGULATORY PROTEIN"/>
    <property type="match status" value="1"/>
</dbReference>